<sequence length="809" mass="89438">MQGTAVAPTVSPVVHSTATASTHTRSGSTSVSVKRREKTTVARRPSLNSSATTTITLKKSKTISHPSANRRSNIRTNLSTSSNASIASKTPNSVPGPPKITVKTSGAPKIKNASTSIRSPAFKTLTPPSSPIRSTSTANANKKQNNDHNNVNTNKRSSMDDKGLVVPRKPISGSSGRPTVDKKDTTLTSANAPSPKLLVTVTEISDGLNASEEILMSIQRTPPPTPRSSMASDTETMEHDDKVVLRELFIIDDEDESAEADLDDTDVADSKSTYRHHKIFLSADDDEVINLLFDDKSILSTSTKKFRPKLSPTRTAFNSQPEPIEELASLTSFLAYSSLLFTPTASPSDSEDNEQQQQPLSFDSRSQSVEMKDTTTSGGHDNSCRDSIFRDPLSVPNLWSSQNNDGTNSSPSQRSSNKKHHTYKPSRIRRLCRSVTMKAGKFEDDRTALEEYSIPYSSFLTPPSTKNKSPSGTKENIPHKRLSLPFIKNRPRDSGSSPVNPDHSCDNNRSVKSSSIIASEVVKSDRSQHAAESSDLVECDANSTMPSSAQLESKMDDEVNENLSSNIRRSWSHIEVRTIKGLFQRKRSSSNDVKRRNSYAYQTGSSKTNQRIAAESEIKVLNYVVGNPDDRKNKNAGFGKKGGKKDKRKNVDGDDTVEPNFTRISNNPPQLPLDIFGFVKKDVLKAIQMRRFIINEIYSTEKSYMENMRILKKVFIDPFTETTNPLANSLDASTIFAHVDGLIRLSTRMVESFENSASLREDSESKIGEIFLNHQEEFDVFRQYAGNHQQSVTAVKKANENVLYKKFIQ</sequence>
<keyword evidence="2" id="KW-1185">Reference proteome</keyword>
<protein>
    <submittedName>
        <fullName evidence="1">16047_t:CDS:1</fullName>
    </submittedName>
</protein>
<gene>
    <name evidence="1" type="ORF">ACOLOM_LOCUS2214</name>
</gene>
<reference evidence="1" key="1">
    <citation type="submission" date="2021-06" db="EMBL/GenBank/DDBJ databases">
        <authorList>
            <person name="Kallberg Y."/>
            <person name="Tangrot J."/>
            <person name="Rosling A."/>
        </authorList>
    </citation>
    <scope>NUCLEOTIDE SEQUENCE</scope>
    <source>
        <strain evidence="1">CL356</strain>
    </source>
</reference>
<proteinExistence type="predicted"/>
<evidence type="ECO:0000313" key="2">
    <source>
        <dbReference type="Proteomes" id="UP000789525"/>
    </source>
</evidence>
<evidence type="ECO:0000313" key="1">
    <source>
        <dbReference type="EMBL" id="CAG8486690.1"/>
    </source>
</evidence>
<dbReference type="EMBL" id="CAJVPT010002740">
    <property type="protein sequence ID" value="CAG8486690.1"/>
    <property type="molecule type" value="Genomic_DNA"/>
</dbReference>
<organism evidence="1 2">
    <name type="scientific">Acaulospora colombiana</name>
    <dbReference type="NCBI Taxonomy" id="27376"/>
    <lineage>
        <taxon>Eukaryota</taxon>
        <taxon>Fungi</taxon>
        <taxon>Fungi incertae sedis</taxon>
        <taxon>Mucoromycota</taxon>
        <taxon>Glomeromycotina</taxon>
        <taxon>Glomeromycetes</taxon>
        <taxon>Diversisporales</taxon>
        <taxon>Acaulosporaceae</taxon>
        <taxon>Acaulospora</taxon>
    </lineage>
</organism>
<dbReference type="Proteomes" id="UP000789525">
    <property type="component" value="Unassembled WGS sequence"/>
</dbReference>
<name>A0ACA9KQ50_9GLOM</name>
<comment type="caution">
    <text evidence="1">The sequence shown here is derived from an EMBL/GenBank/DDBJ whole genome shotgun (WGS) entry which is preliminary data.</text>
</comment>
<accession>A0ACA9KQ50</accession>
<feature type="non-terminal residue" evidence="1">
    <location>
        <position position="809"/>
    </location>
</feature>